<dbReference type="AlphaFoldDB" id="A0A1T2L1I4"/>
<feature type="non-terminal residue" evidence="2">
    <location>
        <position position="172"/>
    </location>
</feature>
<evidence type="ECO:0000256" key="1">
    <source>
        <dbReference type="SAM" id="MobiDB-lite"/>
    </source>
</evidence>
<gene>
    <name evidence="2" type="ORF">BOW52_07850</name>
</gene>
<sequence length="172" mass="20800">MRDEKQKERDREERMNRDKNNMEIRLREIQRDQESQQNNTLPTDNRPHKTNISVPNWTPTMRPDRFFSTCERLFEASQISKQTWVGHIIDKLSDKARNIYATLPVQDANNYETLKAAILDEYRLSPTVYRKNFFSWVKKPQQTYSEFIKELREQMTLWTENNDPSEVNWVEL</sequence>
<evidence type="ECO:0000313" key="2">
    <source>
        <dbReference type="EMBL" id="OOZ38955.1"/>
    </source>
</evidence>
<name>A0A1T2L1I4_9GAMM</name>
<feature type="region of interest" description="Disordered" evidence="1">
    <location>
        <begin position="1"/>
        <end position="57"/>
    </location>
</feature>
<evidence type="ECO:0000313" key="3">
    <source>
        <dbReference type="Proteomes" id="UP000190198"/>
    </source>
</evidence>
<organism evidence="2 3">
    <name type="scientific">Solemya elarraichensis gill symbiont</name>
    <dbReference type="NCBI Taxonomy" id="1918949"/>
    <lineage>
        <taxon>Bacteria</taxon>
        <taxon>Pseudomonadati</taxon>
        <taxon>Pseudomonadota</taxon>
        <taxon>Gammaproteobacteria</taxon>
        <taxon>sulfur-oxidizing symbionts</taxon>
    </lineage>
</organism>
<dbReference type="Proteomes" id="UP000190198">
    <property type="component" value="Unassembled WGS sequence"/>
</dbReference>
<dbReference type="RefSeq" id="WP_135568145.1">
    <property type="nucleotide sequence ID" value="NZ_MPRK01000149.1"/>
</dbReference>
<dbReference type="EMBL" id="MPRK01000149">
    <property type="protein sequence ID" value="OOZ38955.1"/>
    <property type="molecule type" value="Genomic_DNA"/>
</dbReference>
<reference evidence="2 3" key="1">
    <citation type="submission" date="2016-11" db="EMBL/GenBank/DDBJ databases">
        <title>Mixed transmission modes and dynamic genome evolution in an obligate animal-bacterial symbiosis.</title>
        <authorList>
            <person name="Russell S.L."/>
            <person name="Corbett-Detig R.B."/>
            <person name="Cavanaugh C.M."/>
        </authorList>
    </citation>
    <scope>NUCLEOTIDE SEQUENCE [LARGE SCALE GENOMIC DNA]</scope>
    <source>
        <strain evidence="2">Sp-SM6</strain>
    </source>
</reference>
<dbReference type="PANTHER" id="PTHR46888:SF1">
    <property type="entry name" value="RIBONUCLEASE H"/>
    <property type="match status" value="1"/>
</dbReference>
<dbReference type="PANTHER" id="PTHR46888">
    <property type="entry name" value="ZINC KNUCKLE DOMAINCONTAINING PROTEIN-RELATED"/>
    <property type="match status" value="1"/>
</dbReference>
<evidence type="ECO:0008006" key="4">
    <source>
        <dbReference type="Google" id="ProtNLM"/>
    </source>
</evidence>
<feature type="compositionally biased region" description="Basic and acidic residues" evidence="1">
    <location>
        <begin position="1"/>
        <end position="34"/>
    </location>
</feature>
<keyword evidence="3" id="KW-1185">Reference proteome</keyword>
<comment type="caution">
    <text evidence="2">The sequence shown here is derived from an EMBL/GenBank/DDBJ whole genome shotgun (WGS) entry which is preliminary data.</text>
</comment>
<protein>
    <recommendedName>
        <fullName evidence="4">SCAN box domain-containing protein</fullName>
    </recommendedName>
</protein>
<accession>A0A1T2L1I4</accession>
<proteinExistence type="predicted"/>